<reference evidence="3" key="1">
    <citation type="submission" date="2020-11" db="EMBL/GenBank/DDBJ databases">
        <authorList>
            <person name="Tran Van P."/>
        </authorList>
    </citation>
    <scope>NUCLEOTIDE SEQUENCE</scope>
</reference>
<dbReference type="GO" id="GO:0005840">
    <property type="term" value="C:ribosome"/>
    <property type="evidence" value="ECO:0007669"/>
    <property type="project" value="InterPro"/>
</dbReference>
<protein>
    <recommendedName>
        <fullName evidence="2">Large ribosomal subunit protein eL14 domain-containing protein</fullName>
    </recommendedName>
</protein>
<keyword evidence="4" id="KW-1185">Reference proteome</keyword>
<dbReference type="EMBL" id="LR917966">
    <property type="protein sequence ID" value="CAD7255152.1"/>
    <property type="molecule type" value="Genomic_DNA"/>
</dbReference>
<gene>
    <name evidence="3" type="ORF">DSTB1V02_LOCUS14897</name>
</gene>
<dbReference type="Pfam" id="PF01929">
    <property type="entry name" value="Ribosomal_L14e"/>
    <property type="match status" value="1"/>
</dbReference>
<organism evidence="3">
    <name type="scientific">Darwinula stevensoni</name>
    <dbReference type="NCBI Taxonomy" id="69355"/>
    <lineage>
        <taxon>Eukaryota</taxon>
        <taxon>Metazoa</taxon>
        <taxon>Ecdysozoa</taxon>
        <taxon>Arthropoda</taxon>
        <taxon>Crustacea</taxon>
        <taxon>Oligostraca</taxon>
        <taxon>Ostracoda</taxon>
        <taxon>Podocopa</taxon>
        <taxon>Podocopida</taxon>
        <taxon>Darwinulocopina</taxon>
        <taxon>Darwinuloidea</taxon>
        <taxon>Darwinulidae</taxon>
        <taxon>Darwinula</taxon>
    </lineage>
</organism>
<dbReference type="Proteomes" id="UP000677054">
    <property type="component" value="Unassembled WGS sequence"/>
</dbReference>
<dbReference type="Gene3D" id="6.10.250.2270">
    <property type="match status" value="1"/>
</dbReference>
<evidence type="ECO:0000313" key="4">
    <source>
        <dbReference type="Proteomes" id="UP000677054"/>
    </source>
</evidence>
<dbReference type="GO" id="GO:0003735">
    <property type="term" value="F:structural constituent of ribosome"/>
    <property type="evidence" value="ECO:0007669"/>
    <property type="project" value="InterPro"/>
</dbReference>
<name>A0A7R9FUJ8_9CRUS</name>
<evidence type="ECO:0000259" key="2">
    <source>
        <dbReference type="Pfam" id="PF01929"/>
    </source>
</evidence>
<feature type="region of interest" description="Disordered" evidence="1">
    <location>
        <begin position="1"/>
        <end position="40"/>
    </location>
</feature>
<dbReference type="OrthoDB" id="1875589at2759"/>
<dbReference type="EMBL" id="CAJPEV010018448">
    <property type="protein sequence ID" value="CAG0907676.1"/>
    <property type="molecule type" value="Genomic_DNA"/>
</dbReference>
<evidence type="ECO:0000256" key="1">
    <source>
        <dbReference type="SAM" id="MobiDB-lite"/>
    </source>
</evidence>
<dbReference type="GO" id="GO:0006412">
    <property type="term" value="P:translation"/>
    <property type="evidence" value="ECO:0007669"/>
    <property type="project" value="InterPro"/>
</dbReference>
<feature type="domain" description="Large ribosomal subunit protein eL14" evidence="2">
    <location>
        <begin position="39"/>
        <end position="84"/>
    </location>
</feature>
<dbReference type="InterPro" id="IPR002784">
    <property type="entry name" value="Ribosomal_eL14_dom"/>
</dbReference>
<dbReference type="AlphaFoldDB" id="A0A7R9FUJ8"/>
<feature type="compositionally biased region" description="Basic residues" evidence="1">
    <location>
        <begin position="105"/>
        <end position="117"/>
    </location>
</feature>
<proteinExistence type="predicted"/>
<evidence type="ECO:0000313" key="3">
    <source>
        <dbReference type="EMBL" id="CAD7255152.1"/>
    </source>
</evidence>
<sequence>GQANQESHCEAEVCPNASKGTSRRDTEAEEEEAPKEKSRNWEAAKLTEIWEHSKLAKKLLDAKKREAMNDFDRFKLARAKQIRNRIVRQRFVPMLRKARREGTLKPKKRKHQKKRKIIGAPKA</sequence>
<feature type="region of interest" description="Disordered" evidence="1">
    <location>
        <begin position="97"/>
        <end position="123"/>
    </location>
</feature>
<accession>A0A7R9FUJ8</accession>
<feature type="non-terminal residue" evidence="3">
    <location>
        <position position="1"/>
    </location>
</feature>